<dbReference type="InterPro" id="IPR050833">
    <property type="entry name" value="Poly_Biosynth_Transport"/>
</dbReference>
<dbReference type="EMBL" id="PGFB01000004">
    <property type="protein sequence ID" value="PJJ61727.1"/>
    <property type="molecule type" value="Genomic_DNA"/>
</dbReference>
<evidence type="ECO:0000256" key="4">
    <source>
        <dbReference type="ARBA" id="ARBA00022989"/>
    </source>
</evidence>
<dbReference type="PANTHER" id="PTHR30250">
    <property type="entry name" value="PST FAMILY PREDICTED COLANIC ACID TRANSPORTER"/>
    <property type="match status" value="1"/>
</dbReference>
<comment type="subcellular location">
    <subcellularLocation>
        <location evidence="1">Cell membrane</location>
        <topology evidence="1">Multi-pass membrane protein</topology>
    </subcellularLocation>
</comment>
<evidence type="ECO:0000256" key="1">
    <source>
        <dbReference type="ARBA" id="ARBA00004651"/>
    </source>
</evidence>
<feature type="transmembrane region" description="Helical" evidence="6">
    <location>
        <begin position="153"/>
        <end position="173"/>
    </location>
</feature>
<dbReference type="GO" id="GO:0005886">
    <property type="term" value="C:plasma membrane"/>
    <property type="evidence" value="ECO:0007669"/>
    <property type="project" value="UniProtKB-SubCell"/>
</dbReference>
<protein>
    <submittedName>
        <fullName evidence="7">O-antigen/teichoic acid export membrane protein</fullName>
    </submittedName>
</protein>
<feature type="transmembrane region" description="Helical" evidence="6">
    <location>
        <begin position="366"/>
        <end position="386"/>
    </location>
</feature>
<keyword evidence="2" id="KW-1003">Cell membrane</keyword>
<sequence>MQGLARFAYTVLIGRFLGASELAHVSAWLALALILSLLWPTGAANAASHFLAHSRASGHTPQHVLSLIARSFWLSSLGMVVIGVPIACLWLGASLLDGLFVALLIVAYSGYILTRGIEMGLGRVARVAWWDIISSLVTMTLLIVVLVSGASTLLLLPITIGYAVFGVQTWITASRGHQHLDQAVLVPPREVYRLAGWNSLGLLASNGLIQLAMVFVFIVETPDQAGQFAAAMSLATPASMLAQAISQVLIPRFSEWNVEDAVSSRHRFRMVLLAVTGLLTVAFGVVWALSDWIVLLFFGPDFAPASPLLRLLLGGVYVFSIGLIASSYLITTGRTAQATVASLLGFAVGILVMLAGLLWWPGSLAACYGVLAGYVVGAALTVVLSLRAKRAPRP</sequence>
<keyword evidence="8" id="KW-1185">Reference proteome</keyword>
<evidence type="ECO:0000313" key="7">
    <source>
        <dbReference type="EMBL" id="PJJ61727.1"/>
    </source>
</evidence>
<dbReference type="AlphaFoldDB" id="A0A2M9BUV3"/>
<feature type="transmembrane region" description="Helical" evidence="6">
    <location>
        <begin position="194"/>
        <end position="219"/>
    </location>
</feature>
<organism evidence="7 8">
    <name type="scientific">Compostimonas suwonensis</name>
    <dbReference type="NCBI Taxonomy" id="1048394"/>
    <lineage>
        <taxon>Bacteria</taxon>
        <taxon>Bacillati</taxon>
        <taxon>Actinomycetota</taxon>
        <taxon>Actinomycetes</taxon>
        <taxon>Micrococcales</taxon>
        <taxon>Microbacteriaceae</taxon>
        <taxon>Compostimonas</taxon>
    </lineage>
</organism>
<name>A0A2M9BUV3_9MICO</name>
<reference evidence="7 8" key="1">
    <citation type="submission" date="2017-11" db="EMBL/GenBank/DDBJ databases">
        <title>Genomic Encyclopedia of Archaeal and Bacterial Type Strains, Phase II (KMG-II): From Individual Species to Whole Genera.</title>
        <authorList>
            <person name="Goeker M."/>
        </authorList>
    </citation>
    <scope>NUCLEOTIDE SEQUENCE [LARGE SCALE GENOMIC DNA]</scope>
    <source>
        <strain evidence="7 8">DSM 25625</strain>
    </source>
</reference>
<feature type="transmembrane region" description="Helical" evidence="6">
    <location>
        <begin position="27"/>
        <end position="51"/>
    </location>
</feature>
<evidence type="ECO:0000256" key="2">
    <source>
        <dbReference type="ARBA" id="ARBA00022475"/>
    </source>
</evidence>
<dbReference type="PANTHER" id="PTHR30250:SF26">
    <property type="entry name" value="PSMA PROTEIN"/>
    <property type="match status" value="1"/>
</dbReference>
<evidence type="ECO:0000256" key="5">
    <source>
        <dbReference type="ARBA" id="ARBA00023136"/>
    </source>
</evidence>
<feature type="transmembrane region" description="Helical" evidence="6">
    <location>
        <begin position="129"/>
        <end position="147"/>
    </location>
</feature>
<feature type="transmembrane region" description="Helical" evidence="6">
    <location>
        <begin position="311"/>
        <end position="331"/>
    </location>
</feature>
<feature type="transmembrane region" description="Helical" evidence="6">
    <location>
        <begin position="271"/>
        <end position="299"/>
    </location>
</feature>
<feature type="transmembrane region" description="Helical" evidence="6">
    <location>
        <begin position="72"/>
        <end position="93"/>
    </location>
</feature>
<keyword evidence="3 6" id="KW-0812">Transmembrane</keyword>
<comment type="caution">
    <text evidence="7">The sequence shown here is derived from an EMBL/GenBank/DDBJ whole genome shotgun (WGS) entry which is preliminary data.</text>
</comment>
<proteinExistence type="predicted"/>
<dbReference type="Proteomes" id="UP000230161">
    <property type="component" value="Unassembled WGS sequence"/>
</dbReference>
<evidence type="ECO:0000256" key="6">
    <source>
        <dbReference type="SAM" id="Phobius"/>
    </source>
</evidence>
<accession>A0A2M9BUV3</accession>
<keyword evidence="5 6" id="KW-0472">Membrane</keyword>
<evidence type="ECO:0000313" key="8">
    <source>
        <dbReference type="Proteomes" id="UP000230161"/>
    </source>
</evidence>
<keyword evidence="4 6" id="KW-1133">Transmembrane helix</keyword>
<feature type="transmembrane region" description="Helical" evidence="6">
    <location>
        <begin position="99"/>
        <end position="117"/>
    </location>
</feature>
<gene>
    <name evidence="7" type="ORF">CLV54_2677</name>
</gene>
<feature type="transmembrane region" description="Helical" evidence="6">
    <location>
        <begin position="338"/>
        <end position="360"/>
    </location>
</feature>
<evidence type="ECO:0000256" key="3">
    <source>
        <dbReference type="ARBA" id="ARBA00022692"/>
    </source>
</evidence>